<dbReference type="STRING" id="1246995.AFR_06105"/>
<dbReference type="AlphaFoldDB" id="U5VUU7"/>
<dbReference type="KEGG" id="afs:AFR_06105"/>
<dbReference type="EMBL" id="CP006272">
    <property type="protein sequence ID" value="AGZ39510.1"/>
    <property type="molecule type" value="Genomic_DNA"/>
</dbReference>
<organism evidence="1 2">
    <name type="scientific">Actinoplanes friuliensis DSM 7358</name>
    <dbReference type="NCBI Taxonomy" id="1246995"/>
    <lineage>
        <taxon>Bacteria</taxon>
        <taxon>Bacillati</taxon>
        <taxon>Actinomycetota</taxon>
        <taxon>Actinomycetes</taxon>
        <taxon>Micromonosporales</taxon>
        <taxon>Micromonosporaceae</taxon>
        <taxon>Actinoplanes</taxon>
    </lineage>
</organism>
<proteinExistence type="predicted"/>
<protein>
    <submittedName>
        <fullName evidence="1">Activator of Hsp90 ATPase 1 family protein</fullName>
    </submittedName>
</protein>
<dbReference type="Gene3D" id="3.30.530.20">
    <property type="match status" value="1"/>
</dbReference>
<dbReference type="SUPFAM" id="SSF55961">
    <property type="entry name" value="Bet v1-like"/>
    <property type="match status" value="1"/>
</dbReference>
<name>U5VUU7_9ACTN</name>
<dbReference type="OrthoDB" id="3334241at2"/>
<evidence type="ECO:0000313" key="1">
    <source>
        <dbReference type="EMBL" id="AGZ39510.1"/>
    </source>
</evidence>
<dbReference type="eggNOG" id="COG3832">
    <property type="taxonomic scope" value="Bacteria"/>
</dbReference>
<accession>U5VUU7</accession>
<dbReference type="HOGENOM" id="CLU_1189229_0_0_11"/>
<dbReference type="RefSeq" id="WP_023359041.1">
    <property type="nucleotide sequence ID" value="NC_022657.1"/>
</dbReference>
<dbReference type="InterPro" id="IPR023393">
    <property type="entry name" value="START-like_dom_sf"/>
</dbReference>
<reference evidence="1 2" key="1">
    <citation type="journal article" date="2014" name="J. Biotechnol.">
        <title>Complete genome sequence of the actinobacterium Actinoplanes friuliensis HAG 010964, producer of the lipopeptide antibiotic friulimycin.</title>
        <authorList>
            <person name="Ruckert C."/>
            <person name="Szczepanowski R."/>
            <person name="Albersmeier A."/>
            <person name="Goesmann A."/>
            <person name="Fischer N."/>
            <person name="Steinkamper A."/>
            <person name="Puhler A."/>
            <person name="Biener R."/>
            <person name="Schwartz D."/>
            <person name="Kalinowski J."/>
        </authorList>
    </citation>
    <scope>NUCLEOTIDE SEQUENCE [LARGE SCALE GENOMIC DNA]</scope>
    <source>
        <strain evidence="1 2">DSM 7358</strain>
    </source>
</reference>
<dbReference type="PATRIC" id="fig|1246995.3.peg.1240"/>
<gene>
    <name evidence="1" type="ORF">AFR_06105</name>
</gene>
<keyword evidence="2" id="KW-1185">Reference proteome</keyword>
<evidence type="ECO:0000313" key="2">
    <source>
        <dbReference type="Proteomes" id="UP000017746"/>
    </source>
</evidence>
<sequence>MTEHSEPKPYDVEQPVAAGRDEVWDAVTQPPVLRQWFGWDHDGLDHEIQQIFVDEATLTSPERMGWPDSSFLEVTGDDDRSTVRAVRIGDPAADPVAFDAMEEGWRVFLAQLRFLLEERPEGLRRTVHLTGSARGRGVLALADGEALPLGTRTAQVMTADGQLVLVSGHEPLDSPEAGRIEVVVSTFGLGDDAFAEVRDDWTQRWAALAREAVVTVA</sequence>
<dbReference type="Proteomes" id="UP000017746">
    <property type="component" value="Chromosome"/>
</dbReference>